<organism evidence="1 2">
    <name type="scientific">Phytophthora nicotianae P1976</name>
    <dbReference type="NCBI Taxonomy" id="1317066"/>
    <lineage>
        <taxon>Eukaryota</taxon>
        <taxon>Sar</taxon>
        <taxon>Stramenopiles</taxon>
        <taxon>Oomycota</taxon>
        <taxon>Peronosporomycetes</taxon>
        <taxon>Peronosporales</taxon>
        <taxon>Peronosporaceae</taxon>
        <taxon>Phytophthora</taxon>
    </lineage>
</organism>
<accession>A0A081ARA1</accession>
<gene>
    <name evidence="1" type="ORF">F444_04247</name>
</gene>
<evidence type="ECO:0000313" key="1">
    <source>
        <dbReference type="EMBL" id="ETO81412.1"/>
    </source>
</evidence>
<name>A0A081ARA1_PHYNI</name>
<reference evidence="1 2" key="1">
    <citation type="submission" date="2013-11" db="EMBL/GenBank/DDBJ databases">
        <title>The Genome Sequence of Phytophthora parasitica P1976.</title>
        <authorList>
            <consortium name="The Broad Institute Genomics Platform"/>
            <person name="Russ C."/>
            <person name="Tyler B."/>
            <person name="Panabieres F."/>
            <person name="Shan W."/>
            <person name="Tripathy S."/>
            <person name="Grunwald N."/>
            <person name="Machado M."/>
            <person name="Johnson C.S."/>
            <person name="Walker B."/>
            <person name="Young S."/>
            <person name="Zeng Q."/>
            <person name="Gargeya S."/>
            <person name="Fitzgerald M."/>
            <person name="Haas B."/>
            <person name="Abouelleil A."/>
            <person name="Allen A.W."/>
            <person name="Alvarado L."/>
            <person name="Arachchi H.M."/>
            <person name="Berlin A.M."/>
            <person name="Chapman S.B."/>
            <person name="Gainer-Dewar J."/>
            <person name="Goldberg J."/>
            <person name="Griggs A."/>
            <person name="Gujja S."/>
            <person name="Hansen M."/>
            <person name="Howarth C."/>
            <person name="Imamovic A."/>
            <person name="Ireland A."/>
            <person name="Larimer J."/>
            <person name="McCowan C."/>
            <person name="Murphy C."/>
            <person name="Pearson M."/>
            <person name="Poon T.W."/>
            <person name="Priest M."/>
            <person name="Roberts A."/>
            <person name="Saif S."/>
            <person name="Shea T."/>
            <person name="Sisk P."/>
            <person name="Sykes S."/>
            <person name="Wortman J."/>
            <person name="Nusbaum C."/>
            <person name="Birren B."/>
        </authorList>
    </citation>
    <scope>NUCLEOTIDE SEQUENCE [LARGE SCALE GENOMIC DNA]</scope>
    <source>
        <strain evidence="1 2">P1976</strain>
    </source>
</reference>
<proteinExistence type="predicted"/>
<comment type="caution">
    <text evidence="1">The sequence shown here is derived from an EMBL/GenBank/DDBJ whole genome shotgun (WGS) entry which is preliminary data.</text>
</comment>
<dbReference type="Proteomes" id="UP000028582">
    <property type="component" value="Unassembled WGS sequence"/>
</dbReference>
<evidence type="ECO:0000313" key="2">
    <source>
        <dbReference type="Proteomes" id="UP000028582"/>
    </source>
</evidence>
<dbReference type="AlphaFoldDB" id="A0A081ARA1"/>
<protein>
    <submittedName>
        <fullName evidence="1">Uncharacterized protein</fullName>
    </submittedName>
</protein>
<sequence>MQVPVSHVRLITLGPSSELFLQLVTGEIDKRVKALTLTQRQPCLSILSGDSGVSWRRRRSGKFNVVLPREETAPPFSTGSCVLKLSATLGVFCGDNAERISLGFSAGAMQKAGTPVLLSSGQPRRVLVKRTQVQHDGNYKF</sequence>
<dbReference type="EMBL" id="ANJA01000860">
    <property type="protein sequence ID" value="ETO81412.1"/>
    <property type="molecule type" value="Genomic_DNA"/>
</dbReference>